<accession>W2JZA5</accession>
<dbReference type="AlphaFoldDB" id="W2JZA5"/>
<evidence type="ECO:0000313" key="1">
    <source>
        <dbReference type="EMBL" id="ETL77520.1"/>
    </source>
</evidence>
<reference evidence="1" key="1">
    <citation type="submission" date="2013-11" db="EMBL/GenBank/DDBJ databases">
        <title>The Genome Sequence of Phytophthora parasitica CHvinca01.</title>
        <authorList>
            <consortium name="The Broad Institute Genomics Platform"/>
            <person name="Russ C."/>
            <person name="Tyler B."/>
            <person name="Panabieres F."/>
            <person name="Shan W."/>
            <person name="Tripathy S."/>
            <person name="Grunwald N."/>
            <person name="Machado M."/>
            <person name="Johnson C.S."/>
            <person name="Arredondo F."/>
            <person name="Hong C."/>
            <person name="Coffey M."/>
            <person name="Young S.K."/>
            <person name="Zeng Q."/>
            <person name="Gargeya S."/>
            <person name="Fitzgerald M."/>
            <person name="Abouelleil A."/>
            <person name="Alvarado L."/>
            <person name="Chapman S.B."/>
            <person name="Gainer-Dewar J."/>
            <person name="Goldberg J."/>
            <person name="Griggs A."/>
            <person name="Gujja S."/>
            <person name="Hansen M."/>
            <person name="Howarth C."/>
            <person name="Imamovic A."/>
            <person name="Ireland A."/>
            <person name="Larimer J."/>
            <person name="McCowan C."/>
            <person name="Murphy C."/>
            <person name="Pearson M."/>
            <person name="Poon T.W."/>
            <person name="Priest M."/>
            <person name="Roberts A."/>
            <person name="Saif S."/>
            <person name="Shea T."/>
            <person name="Sykes S."/>
            <person name="Wortman J."/>
            <person name="Nusbaum C."/>
            <person name="Birren B."/>
        </authorList>
    </citation>
    <scope>NUCLEOTIDE SEQUENCE [LARGE SCALE GENOMIC DNA]</scope>
    <source>
        <strain evidence="1">CHvinca01</strain>
    </source>
</reference>
<gene>
    <name evidence="1" type="ORF">L917_21537</name>
</gene>
<sequence>MKKPARFPGAWRTRGRVDHSGTIQVKIEIFIELTAGSG</sequence>
<dbReference type="EMBL" id="KI683596">
    <property type="protein sequence ID" value="ETL77520.1"/>
    <property type="molecule type" value="Genomic_DNA"/>
</dbReference>
<protein>
    <submittedName>
        <fullName evidence="1">Uncharacterized protein</fullName>
    </submittedName>
</protein>
<dbReference type="Proteomes" id="UP000054423">
    <property type="component" value="Unassembled WGS sequence"/>
</dbReference>
<name>W2JZA5_PHYNI</name>
<proteinExistence type="predicted"/>
<organism evidence="1">
    <name type="scientific">Phytophthora nicotianae</name>
    <name type="common">Potato buckeye rot agent</name>
    <name type="synonym">Phytophthora parasitica</name>
    <dbReference type="NCBI Taxonomy" id="4792"/>
    <lineage>
        <taxon>Eukaryota</taxon>
        <taxon>Sar</taxon>
        <taxon>Stramenopiles</taxon>
        <taxon>Oomycota</taxon>
        <taxon>Peronosporomycetes</taxon>
        <taxon>Peronosporales</taxon>
        <taxon>Peronosporaceae</taxon>
        <taxon>Phytophthora</taxon>
    </lineage>
</organism>